<dbReference type="EMBL" id="JAOPLV010000010">
    <property type="protein sequence ID" value="MDM5141649.1"/>
    <property type="molecule type" value="Genomic_DNA"/>
</dbReference>
<feature type="non-terminal residue" evidence="2">
    <location>
        <position position="621"/>
    </location>
</feature>
<protein>
    <submittedName>
        <fullName evidence="2">Retention module-containing protein</fullName>
    </submittedName>
</protein>
<dbReference type="InterPro" id="IPR010221">
    <property type="entry name" value="VCBS_dom"/>
</dbReference>
<dbReference type="InterPro" id="IPR040853">
    <property type="entry name" value="RapA2_cadherin-like"/>
</dbReference>
<accession>A0AAW7IGU7</accession>
<dbReference type="Pfam" id="PF17803">
    <property type="entry name" value="Cadherin_4"/>
    <property type="match status" value="2"/>
</dbReference>
<feature type="domain" description="RapA2 cadherin-like" evidence="1">
    <location>
        <begin position="463"/>
        <end position="537"/>
    </location>
</feature>
<organism evidence="2 3">
    <name type="scientific">Aeromonas bestiarum</name>
    <dbReference type="NCBI Taxonomy" id="105751"/>
    <lineage>
        <taxon>Bacteria</taxon>
        <taxon>Pseudomonadati</taxon>
        <taxon>Pseudomonadota</taxon>
        <taxon>Gammaproteobacteria</taxon>
        <taxon>Aeromonadales</taxon>
        <taxon>Aeromonadaceae</taxon>
        <taxon>Aeromonas</taxon>
    </lineage>
</organism>
<proteinExistence type="predicted"/>
<dbReference type="InterPro" id="IPR013783">
    <property type="entry name" value="Ig-like_fold"/>
</dbReference>
<dbReference type="InterPro" id="IPR047777">
    <property type="entry name" value="LapA-like_RM"/>
</dbReference>
<comment type="caution">
    <text evidence="2">The sequence shown here is derived from an EMBL/GenBank/DDBJ whole genome shotgun (WGS) entry which is preliminary data.</text>
</comment>
<evidence type="ECO:0000313" key="3">
    <source>
        <dbReference type="Proteomes" id="UP001168216"/>
    </source>
</evidence>
<gene>
    <name evidence="2" type="ORF">OB959_17920</name>
</gene>
<dbReference type="Proteomes" id="UP001168216">
    <property type="component" value="Unassembled WGS sequence"/>
</dbReference>
<name>A0AAW7IGU7_9GAMM</name>
<dbReference type="AlphaFoldDB" id="A0AAW7IGU7"/>
<dbReference type="CDD" id="cd11304">
    <property type="entry name" value="Cadherin_repeat"/>
    <property type="match status" value="1"/>
</dbReference>
<dbReference type="NCBIfam" id="TIGR01965">
    <property type="entry name" value="VCBS_repeat"/>
    <property type="match status" value="4"/>
</dbReference>
<dbReference type="Gene3D" id="2.60.40.10">
    <property type="entry name" value="Immunoglobulins"/>
    <property type="match status" value="4"/>
</dbReference>
<evidence type="ECO:0000313" key="2">
    <source>
        <dbReference type="EMBL" id="MDM5141649.1"/>
    </source>
</evidence>
<dbReference type="NCBIfam" id="NF033682">
    <property type="entry name" value="retention_LapA"/>
    <property type="match status" value="1"/>
</dbReference>
<dbReference type="Pfam" id="PF17963">
    <property type="entry name" value="Big_9"/>
    <property type="match status" value="1"/>
</dbReference>
<sequence>MELTQAQGECWIVLKDGSIKTVNIGDILPKGVLLVSPSDVELTPPAMDSVENHSPDETIATDEGEIAPAVEQELAAIQQAIQDGQDPTAIAQATASGGATAGGIAGSGNAGSIVTERTAKATISEAGFDTAHNSRDPQRQDALPGDEIAGKIEHPPMAFDQQQIMSEDTPTLFAQVPAALDLDSDGINPQGYSLVSGVQNGQLILNADGSYQYVPSPEFQSLKEGETRQVSFTYIATDPSGNQSAPATVTITITGTNDIATIGVATPGADQGAVKEDVTLTTGGKLVATDIDNGEAVFQPQTQVNGAHGTFSIDKEGNWTYQLDNNDPLVQALKEGESLPSETFVVHSADGSAQHTVTVAITGTNDIATIGVATPGADQGAVKEDVTLTTGGKLVATDIDNGEAVFQPQTQVNGAHGTFSIDKEGNWTYQLDNNDPLVQALKEGESLPSETFVVHSADGSAQHTVTVAITGTNDTATIGVATPGADQGAVKEDVTLTTGGKLVATDIDNGEAVFQPQTQVNGAHGTFSIDKEGNWTYQLDNNDPLVQALKEGESLPSETFVVHSADGSAQHTVTVAITGTNDIATIGVATPGADQGAVKEDVTLTTGGKLVATDIDNGEAV</sequence>
<reference evidence="2" key="1">
    <citation type="submission" date="2023-08" db="EMBL/GenBank/DDBJ databases">
        <title>WGS of Aeromonas isolates.</title>
        <authorList>
            <person name="Lee H."/>
        </authorList>
    </citation>
    <scope>NUCLEOTIDE SEQUENCE</scope>
    <source>
        <strain evidence="2">SL22</strain>
    </source>
</reference>
<feature type="domain" description="RapA2 cadherin-like" evidence="1">
    <location>
        <begin position="355"/>
        <end position="429"/>
    </location>
</feature>
<evidence type="ECO:0000259" key="1">
    <source>
        <dbReference type="Pfam" id="PF17803"/>
    </source>
</evidence>